<dbReference type="Pfam" id="PF08240">
    <property type="entry name" value="ADH_N"/>
    <property type="match status" value="1"/>
</dbReference>
<dbReference type="SMART" id="SM00829">
    <property type="entry name" value="PKS_ER"/>
    <property type="match status" value="1"/>
</dbReference>
<keyword evidence="3" id="KW-1185">Reference proteome</keyword>
<name>A0AAV9JMC6_9PEZI</name>
<accession>A0AAV9JMC6</accession>
<dbReference type="PANTHER" id="PTHR44013:SF1">
    <property type="entry name" value="ZINC-TYPE ALCOHOL DEHYDROGENASE-LIKE PROTEIN C16A3.02C"/>
    <property type="match status" value="1"/>
</dbReference>
<dbReference type="InterPro" id="IPR036291">
    <property type="entry name" value="NAD(P)-bd_dom_sf"/>
</dbReference>
<dbReference type="Pfam" id="PF13602">
    <property type="entry name" value="ADH_zinc_N_2"/>
    <property type="match status" value="1"/>
</dbReference>
<evidence type="ECO:0000313" key="3">
    <source>
        <dbReference type="Proteomes" id="UP001324427"/>
    </source>
</evidence>
<dbReference type="AlphaFoldDB" id="A0AAV9JMC6"/>
<dbReference type="Gene3D" id="3.40.50.720">
    <property type="entry name" value="NAD(P)-binding Rossmann-like Domain"/>
    <property type="match status" value="1"/>
</dbReference>
<evidence type="ECO:0000313" key="2">
    <source>
        <dbReference type="EMBL" id="KAK4546472.1"/>
    </source>
</evidence>
<dbReference type="CDD" id="cd08267">
    <property type="entry name" value="MDR1"/>
    <property type="match status" value="1"/>
</dbReference>
<reference evidence="2 3" key="1">
    <citation type="submission" date="2021-11" db="EMBL/GenBank/DDBJ databases">
        <title>Black yeast isolated from Biological Soil Crust.</title>
        <authorList>
            <person name="Kurbessoian T."/>
        </authorList>
    </citation>
    <scope>NUCLEOTIDE SEQUENCE [LARGE SCALE GENOMIC DNA]</scope>
    <source>
        <strain evidence="2 3">CCFEE 5522</strain>
    </source>
</reference>
<dbReference type="GO" id="GO:0016491">
    <property type="term" value="F:oxidoreductase activity"/>
    <property type="evidence" value="ECO:0007669"/>
    <property type="project" value="InterPro"/>
</dbReference>
<dbReference type="InterPro" id="IPR011032">
    <property type="entry name" value="GroES-like_sf"/>
</dbReference>
<dbReference type="SUPFAM" id="SSF50129">
    <property type="entry name" value="GroES-like"/>
    <property type="match status" value="1"/>
</dbReference>
<comment type="caution">
    <text evidence="2">The sequence shown here is derived from an EMBL/GenBank/DDBJ whole genome shotgun (WGS) entry which is preliminary data.</text>
</comment>
<dbReference type="SUPFAM" id="SSF51735">
    <property type="entry name" value="NAD(P)-binding Rossmann-fold domains"/>
    <property type="match status" value="1"/>
</dbReference>
<dbReference type="Gene3D" id="3.90.180.10">
    <property type="entry name" value="Medium-chain alcohol dehydrogenases, catalytic domain"/>
    <property type="match status" value="1"/>
</dbReference>
<dbReference type="Proteomes" id="UP001324427">
    <property type="component" value="Unassembled WGS sequence"/>
</dbReference>
<dbReference type="EMBL" id="JAVFHQ010000015">
    <property type="protein sequence ID" value="KAK4546472.1"/>
    <property type="molecule type" value="Genomic_DNA"/>
</dbReference>
<dbReference type="InterPro" id="IPR020843">
    <property type="entry name" value="ER"/>
</dbReference>
<sequence>MKAAQWGSSVGGIERNIQVVDVPLPLAPDATRLPAESTLVRVAYSSLNPVDYKFPELPFIGGRINHILGSDFAGTVVSTTLPDISPGQRVFGMTKIPAFGALAEYAMVHGSQGIAPVPDGVPLRDVAALGVAGLLAYQAIVPFVREGDKVFVNGGSGGIGHYAVQIAKILGCSVTATCSGPNLDLVKSLGADDVIDYRNTDVVAYLQSQGTQYTVLFDTVSTPAIYWSAHHYLKPSGSYNCIPGDTNFATVYSMAAMFLLPVCLGGGQRKPKFIARRLDAAHYAELATWVKEGRLKTAVEHEYELDAAAEAFARLKSGRTRGKLLIRVAEE</sequence>
<dbReference type="InterPro" id="IPR013154">
    <property type="entry name" value="ADH-like_N"/>
</dbReference>
<gene>
    <name evidence="2" type="ORF">LTR36_002149</name>
</gene>
<dbReference type="PANTHER" id="PTHR44013">
    <property type="entry name" value="ZINC-TYPE ALCOHOL DEHYDROGENASE-LIKE PROTEIN C16A3.02C"/>
    <property type="match status" value="1"/>
</dbReference>
<feature type="domain" description="Enoyl reductase (ER)" evidence="1">
    <location>
        <begin position="15"/>
        <end position="326"/>
    </location>
</feature>
<organism evidence="2 3">
    <name type="scientific">Oleoguttula mirabilis</name>
    <dbReference type="NCBI Taxonomy" id="1507867"/>
    <lineage>
        <taxon>Eukaryota</taxon>
        <taxon>Fungi</taxon>
        <taxon>Dikarya</taxon>
        <taxon>Ascomycota</taxon>
        <taxon>Pezizomycotina</taxon>
        <taxon>Dothideomycetes</taxon>
        <taxon>Dothideomycetidae</taxon>
        <taxon>Mycosphaerellales</taxon>
        <taxon>Teratosphaeriaceae</taxon>
        <taxon>Oleoguttula</taxon>
    </lineage>
</organism>
<proteinExistence type="predicted"/>
<protein>
    <recommendedName>
        <fullName evidence="1">Enoyl reductase (ER) domain-containing protein</fullName>
    </recommendedName>
</protein>
<evidence type="ECO:0000259" key="1">
    <source>
        <dbReference type="SMART" id="SM00829"/>
    </source>
</evidence>
<dbReference type="InterPro" id="IPR052733">
    <property type="entry name" value="Chloroplast_QOR"/>
</dbReference>